<dbReference type="Pfam" id="PF17678">
    <property type="entry name" value="Glyco_hydro_92N"/>
    <property type="match status" value="2"/>
</dbReference>
<keyword evidence="11" id="KW-1185">Reference proteome</keyword>
<feature type="chain" id="PRO_5017548806" description="alpha-galactosidase" evidence="6">
    <location>
        <begin position="22"/>
        <end position="1626"/>
    </location>
</feature>
<gene>
    <name evidence="10" type="ORF">B7463_g3200</name>
</gene>
<dbReference type="InterPro" id="IPR012341">
    <property type="entry name" value="6hp_glycosidase-like_sf"/>
</dbReference>
<dbReference type="InterPro" id="IPR017853">
    <property type="entry name" value="GH"/>
</dbReference>
<dbReference type="InterPro" id="IPR002241">
    <property type="entry name" value="Glyco_hydro_27"/>
</dbReference>
<evidence type="ECO:0000259" key="9">
    <source>
        <dbReference type="Pfam" id="PF22124"/>
    </source>
</evidence>
<evidence type="ECO:0000256" key="5">
    <source>
        <dbReference type="ARBA" id="ARBA00023295"/>
    </source>
</evidence>
<dbReference type="InterPro" id="IPR012939">
    <property type="entry name" value="Glyco_hydro_92"/>
</dbReference>
<dbReference type="Gene3D" id="2.70.98.10">
    <property type="match status" value="2"/>
</dbReference>
<dbReference type="EC" id="3.2.1.22" evidence="3"/>
<evidence type="ECO:0000259" key="8">
    <source>
        <dbReference type="Pfam" id="PF17678"/>
    </source>
</evidence>
<comment type="similarity">
    <text evidence="2">Belongs to the glycosyl hydrolase 27 family.</text>
</comment>
<protein>
    <recommendedName>
        <fullName evidence="3">alpha-galactosidase</fullName>
        <ecNumber evidence="3">3.2.1.22</ecNumber>
    </recommendedName>
</protein>
<dbReference type="FunFam" id="1.20.1050.60:FF:000002">
    <property type="entry name" value="Glycosyl hydrolase family 92"/>
    <property type="match status" value="1"/>
</dbReference>
<dbReference type="FunFam" id="3.20.20.70:FF:000252">
    <property type="entry name" value="Glycoside hydrolase family 27"/>
    <property type="match status" value="1"/>
</dbReference>
<feature type="non-terminal residue" evidence="10">
    <location>
        <position position="1"/>
    </location>
</feature>
<dbReference type="STRING" id="5539.A0A3E2HIP2"/>
<dbReference type="SUPFAM" id="SSF48208">
    <property type="entry name" value="Six-hairpin glycosidases"/>
    <property type="match status" value="1"/>
</dbReference>
<dbReference type="GO" id="GO:0004557">
    <property type="term" value="F:alpha-galactosidase activity"/>
    <property type="evidence" value="ECO:0007669"/>
    <property type="project" value="UniProtKB-EC"/>
</dbReference>
<keyword evidence="4" id="KW-0378">Hydrolase</keyword>
<dbReference type="EMBL" id="NCSJ02000040">
    <property type="protein sequence ID" value="RFU33175.1"/>
    <property type="molecule type" value="Genomic_DNA"/>
</dbReference>
<feature type="signal peptide" evidence="6">
    <location>
        <begin position="1"/>
        <end position="21"/>
    </location>
</feature>
<dbReference type="InterPro" id="IPR008928">
    <property type="entry name" value="6-hairpin_glycosidase_sf"/>
</dbReference>
<dbReference type="InterPro" id="IPR014718">
    <property type="entry name" value="GH-type_carb-bd"/>
</dbReference>
<dbReference type="FunFam" id="3.30.2080.10:FF:000001">
    <property type="entry name" value="Alpha-1,2-mannosidase subfamily"/>
    <property type="match status" value="1"/>
</dbReference>
<dbReference type="Gene3D" id="3.30.2080.10">
    <property type="entry name" value="GH92 mannosidase domain"/>
    <property type="match status" value="1"/>
</dbReference>
<dbReference type="NCBIfam" id="TIGR01180">
    <property type="entry name" value="aman2_put"/>
    <property type="match status" value="1"/>
</dbReference>
<evidence type="ECO:0000313" key="10">
    <source>
        <dbReference type="EMBL" id="RFU33175.1"/>
    </source>
</evidence>
<feature type="domain" description="Glycosyl hydrolase family 92 N-terminal" evidence="8">
    <location>
        <begin position="902"/>
        <end position="941"/>
    </location>
</feature>
<dbReference type="GO" id="GO:0005634">
    <property type="term" value="C:nucleus"/>
    <property type="evidence" value="ECO:0007669"/>
    <property type="project" value="TreeGrafter"/>
</dbReference>
<accession>A0A3E2HIP2</accession>
<dbReference type="Gene3D" id="1.50.10.10">
    <property type="match status" value="1"/>
</dbReference>
<name>A0A3E2HIP2_SCYLI</name>
<evidence type="ECO:0000256" key="2">
    <source>
        <dbReference type="ARBA" id="ARBA00009743"/>
    </source>
</evidence>
<dbReference type="GO" id="GO:0005975">
    <property type="term" value="P:carbohydrate metabolic process"/>
    <property type="evidence" value="ECO:0007669"/>
    <property type="project" value="InterPro"/>
</dbReference>
<evidence type="ECO:0000259" key="7">
    <source>
        <dbReference type="Pfam" id="PF07971"/>
    </source>
</evidence>
<dbReference type="Pfam" id="PF07971">
    <property type="entry name" value="Glyco_hydro_92"/>
    <property type="match status" value="1"/>
</dbReference>
<dbReference type="GO" id="GO:0030246">
    <property type="term" value="F:carbohydrate binding"/>
    <property type="evidence" value="ECO:0007669"/>
    <property type="project" value="InterPro"/>
</dbReference>
<sequence>MISSVLLVTLAAAAVVRPAAAQTQCGGDTYTPGTRNLTRACYNSIQSCAAQFEANATQLNCNSATGDVSMQQEANLQATGSSQNNDAVIAIQDIVDLCILGGQTSGTWGFSDNQWYWISISESCYTTDPSSTDVVPTKNPPFCIQNRDSSLSECYPQPNPNSGGPLKVLKTTRTANGFRSPAKGWNTYGVQALQNGSAVVPSFAGQSGLYYTEQFVKTQCGVLAQNKFRQAGYDYCSLDSGWQSLTEVDDYGRIIYNSTRFNLPELASWLHTRGLKLGVYVIPGVPCSAQNKTVKGTNLKVGDLWNGNNDEIFCDFDFTKKGVQEWHNSVVEQWAEWGVDLIKLDYLTPGSPSNGANLVCDNSAAAKMYLNAIKNSRRQMRLDLSWKLCRNETYLPIWSDVGESMRTDQDLDNYGTNTLMAWSVGQRAIDNYRQYIGLQAQRNVPLTIYPDLDNVFTANAEALAGVNDIKRTTVMNHWLGAAANLIIGGDMTQIDTLGSKLLTSAQSITAANYFAQYPMQPRNPGTGNNLAQQLQAWIGGPSDEEAYVLVANYGPDEGSGGFGTKLAGIQNLTVSLEDLGISGRRWIFTDIWEGNSTLVSKSYTAYLDEASVRLHGQTQANVGMGEIGMVFDVQVQAITTGTVKPSCTPANELLIPRGHSKSLLLLSSAGTNYDRTKGDRANNFSFKGTDPYPSIVSNLGKAAEKPYNTILKAHMQDYQLWFNQLTLDLPDTKGSANVDTTTLMNNYLTSEGHPFVDALITDYSRNHWHTEMMGLGDLMGPLWDYMQNTWVPRGSETAKLLYNVNGWVAFSNVNIFGHTGQCVGRRDATGSVTQARLTARRLPLVVANRNVLAVAEFVLSLQFAMILSSARSASRGTALLLLCSTIVVARPAPSAPQDLTIYVDPFIGTEGPVANSGANSGDTFPGAGLPFGVVKLGPDTNELDQIQTSLTRQPIPLLGTRQMEMIDLANGVTVELAATRHAGFIQYTYPSTGDRIVLVDVSHNLPSGISAEFVKSQTYSNGQLVVRDGGAYYEGWGVWRGGWGGGGVAWGEGSDYKIYFCNYFDSTPDSFQYFSGPWNDPTTPPTTETQVTFSSGFGIQGGPEGDDRANRVGAVFKFGPGSSQIKSKLGVSFISVEKACNFAKQEIGSWTLNDTVDAAKKEWNQDVLSKITTTETSNTTRLTMFYSALYRAHQMPSDRTGENPDWNSTEPYYDDFYTLWDTFRCLNSFYLLVQPSRAMDMIRALIDIWRHVGFMPDARSGNYNGKVQGGSNSDNVLADAFVKGMRGPINWRDGYNAMKTNAEVTPPPNHDPDDPTCANAEGRCGLPDWIDYGYVTPNFSSSVSRTVEYSLNDFALSQVAKELAPQDYHKYLTRSSNWKNLWNPDISQYNTSGFLGPRAANGSLITVGPQDTDYTTEGLIWEYTWTVPFDIESLISYMGGPEKAEKRLDLMFVPNLRTADLGVGVASGTSLYNPGNEPSFFTPFIYNYLPGRQFKSVAQSRQNIDINYFATANGLPGNSDAGAVDSWMIWQMLGLYPVVTQPVYLILAPWFSDITVSIGNKPLHIIAEGLSEESFYVQSLKVNGKKWNKSWLSHSDIASGGKLEFVMGPNATVWDTGDLPPSPGHL</sequence>
<evidence type="ECO:0000256" key="4">
    <source>
        <dbReference type="ARBA" id="ARBA00022801"/>
    </source>
</evidence>
<evidence type="ECO:0000256" key="1">
    <source>
        <dbReference type="ARBA" id="ARBA00001255"/>
    </source>
</evidence>
<dbReference type="Gene3D" id="1.20.1050.60">
    <property type="entry name" value="alpha-1,2-mannosidase"/>
    <property type="match status" value="1"/>
</dbReference>
<feature type="domain" description="Glycosyl hydrolase family 95 catalytic" evidence="9">
    <location>
        <begin position="766"/>
        <end position="822"/>
    </location>
</feature>
<dbReference type="Pfam" id="PF22124">
    <property type="entry name" value="Glyco_hydro_95_cat"/>
    <property type="match status" value="1"/>
</dbReference>
<dbReference type="OrthoDB" id="449263at2759"/>
<comment type="catalytic activity">
    <reaction evidence="1">
        <text>Hydrolysis of terminal, non-reducing alpha-D-galactose residues in alpha-D-galactosides, including galactose oligosaccharides, galactomannans and galactolipids.</text>
        <dbReference type="EC" id="3.2.1.22"/>
    </reaction>
</comment>
<dbReference type="Gene3D" id="1.20.1610.10">
    <property type="entry name" value="alpha-1,2-mannosidases domains"/>
    <property type="match status" value="1"/>
</dbReference>
<dbReference type="InterPro" id="IPR013785">
    <property type="entry name" value="Aldolase_TIM"/>
</dbReference>
<feature type="domain" description="Glycosyl hydrolase family 92 N-terminal" evidence="8">
    <location>
        <begin position="966"/>
        <end position="1132"/>
    </location>
</feature>
<keyword evidence="5" id="KW-0326">Glycosidase</keyword>
<dbReference type="Proteomes" id="UP000258309">
    <property type="component" value="Unassembled WGS sequence"/>
</dbReference>
<dbReference type="SUPFAM" id="SSF51445">
    <property type="entry name" value="(Trans)glycosidases"/>
    <property type="match status" value="1"/>
</dbReference>
<dbReference type="InterPro" id="IPR050883">
    <property type="entry name" value="PNGase"/>
</dbReference>
<dbReference type="PANTHER" id="PTHR12143:SF27">
    <property type="entry name" value="ALPHA-1,2-MANNOSIDASE FAMILY PROTEIN (AFU_ORTHOLOGUE AFUA_5G10520)"/>
    <property type="match status" value="1"/>
</dbReference>
<organism evidence="10 11">
    <name type="scientific">Scytalidium lignicola</name>
    <name type="common">Hyphomycete</name>
    <dbReference type="NCBI Taxonomy" id="5539"/>
    <lineage>
        <taxon>Eukaryota</taxon>
        <taxon>Fungi</taxon>
        <taxon>Dikarya</taxon>
        <taxon>Ascomycota</taxon>
        <taxon>Pezizomycotina</taxon>
        <taxon>Leotiomycetes</taxon>
        <taxon>Leotiomycetes incertae sedis</taxon>
        <taxon>Scytalidium</taxon>
    </lineage>
</organism>
<proteinExistence type="inferred from homology"/>
<dbReference type="PANTHER" id="PTHR12143">
    <property type="entry name" value="PEPTIDE N-GLYCANASE PNGASE -RELATED"/>
    <property type="match status" value="1"/>
</dbReference>
<dbReference type="GO" id="GO:0000224">
    <property type="term" value="F:peptide-N4-(N-acetyl-beta-glucosaminyl)asparagine amidase activity"/>
    <property type="evidence" value="ECO:0007669"/>
    <property type="project" value="TreeGrafter"/>
</dbReference>
<dbReference type="Gene3D" id="2.70.98.50">
    <property type="entry name" value="putative glycoside hydrolase family protein from bacillus halodurans"/>
    <property type="match status" value="1"/>
</dbReference>
<evidence type="ECO:0000256" key="3">
    <source>
        <dbReference type="ARBA" id="ARBA00012755"/>
    </source>
</evidence>
<keyword evidence="6" id="KW-0732">Signal</keyword>
<evidence type="ECO:0000313" key="11">
    <source>
        <dbReference type="Proteomes" id="UP000258309"/>
    </source>
</evidence>
<feature type="domain" description="Glycosyl hydrolase family 92" evidence="7">
    <location>
        <begin position="1138"/>
        <end position="1609"/>
    </location>
</feature>
<dbReference type="GO" id="GO:0005829">
    <property type="term" value="C:cytosol"/>
    <property type="evidence" value="ECO:0007669"/>
    <property type="project" value="TreeGrafter"/>
</dbReference>
<reference evidence="10 11" key="1">
    <citation type="submission" date="2018-05" db="EMBL/GenBank/DDBJ databases">
        <title>Draft genome sequence of Scytalidium lignicola DSM 105466, a ubiquitous saprotrophic fungus.</title>
        <authorList>
            <person name="Buettner E."/>
            <person name="Gebauer A.M."/>
            <person name="Hofrichter M."/>
            <person name="Liers C."/>
            <person name="Kellner H."/>
        </authorList>
    </citation>
    <scope>NUCLEOTIDE SEQUENCE [LARGE SCALE GENOMIC DNA]</scope>
    <source>
        <strain evidence="10 11">DSM 105466</strain>
    </source>
</reference>
<dbReference type="InterPro" id="IPR041371">
    <property type="entry name" value="GH92_N"/>
</dbReference>
<dbReference type="GO" id="GO:0006516">
    <property type="term" value="P:glycoprotein catabolic process"/>
    <property type="evidence" value="ECO:0007669"/>
    <property type="project" value="TreeGrafter"/>
</dbReference>
<dbReference type="Pfam" id="PF16499">
    <property type="entry name" value="Melibiase_2"/>
    <property type="match status" value="1"/>
</dbReference>
<comment type="caution">
    <text evidence="10">The sequence shown here is derived from an EMBL/GenBank/DDBJ whole genome shotgun (WGS) entry which is preliminary data.</text>
</comment>
<feature type="non-terminal residue" evidence="10">
    <location>
        <position position="1626"/>
    </location>
</feature>
<dbReference type="InterPro" id="IPR054363">
    <property type="entry name" value="GH95_cat"/>
</dbReference>
<dbReference type="CDD" id="cd14792">
    <property type="entry name" value="GH27"/>
    <property type="match status" value="1"/>
</dbReference>
<dbReference type="Gene3D" id="3.20.20.70">
    <property type="entry name" value="Aldolase class I"/>
    <property type="match status" value="1"/>
</dbReference>
<dbReference type="InterPro" id="IPR005887">
    <property type="entry name" value="GH92_a_mannosidase_put"/>
</dbReference>
<evidence type="ECO:0000256" key="6">
    <source>
        <dbReference type="SAM" id="SignalP"/>
    </source>
</evidence>